<dbReference type="PANTHER" id="PTHR37424:SF1">
    <property type="entry name" value="BACTERIOFERRITIN-ASSOCIATED FERREDOXIN"/>
    <property type="match status" value="1"/>
</dbReference>
<proteinExistence type="inferred from homology"/>
<accession>A0A3P3EMS1</accession>
<evidence type="ECO:0000256" key="6">
    <source>
        <dbReference type="ARBA" id="ARBA00023014"/>
    </source>
</evidence>
<keyword evidence="3" id="KW-0479">Metal-binding</keyword>
<comment type="similarity">
    <text evidence="8">Belongs to the Bfd family.</text>
</comment>
<keyword evidence="1" id="KW-0813">Transport</keyword>
<keyword evidence="6" id="KW-0411">Iron-sulfur</keyword>
<evidence type="ECO:0000256" key="2">
    <source>
        <dbReference type="ARBA" id="ARBA00022714"/>
    </source>
</evidence>
<evidence type="ECO:0000313" key="12">
    <source>
        <dbReference type="Proteomes" id="UP000271137"/>
    </source>
</evidence>
<evidence type="ECO:0000256" key="5">
    <source>
        <dbReference type="ARBA" id="ARBA00023004"/>
    </source>
</evidence>
<dbReference type="OrthoDB" id="9815350at2"/>
<dbReference type="GeneID" id="99713481"/>
<evidence type="ECO:0000313" key="11">
    <source>
        <dbReference type="EMBL" id="RSZ40226.1"/>
    </source>
</evidence>
<name>A0A3P3EMS1_9BURK</name>
<organism evidence="10 13">
    <name type="scientific">Variovorax beijingensis</name>
    <dbReference type="NCBI Taxonomy" id="2496117"/>
    <lineage>
        <taxon>Bacteria</taxon>
        <taxon>Pseudomonadati</taxon>
        <taxon>Pseudomonadota</taxon>
        <taxon>Betaproteobacteria</taxon>
        <taxon>Burkholderiales</taxon>
        <taxon>Comamonadaceae</taxon>
        <taxon>Variovorax</taxon>
    </lineage>
</organism>
<dbReference type="AlphaFoldDB" id="A0A3P3EMS1"/>
<keyword evidence="4" id="KW-0249">Electron transport</keyword>
<sequence length="90" mass="9596">MIVCVCRRVSDREIARHVRAGMTFDEVQFELGVATQCGQCEGCARDIVAQCSASHPVAALNRESGTSAIQLATSISESKAWNSSRHSAAA</sequence>
<dbReference type="InterPro" id="IPR052371">
    <property type="entry name" value="BFD-associated_ferredoxin"/>
</dbReference>
<dbReference type="GO" id="GO:0051537">
    <property type="term" value="F:2 iron, 2 sulfur cluster binding"/>
    <property type="evidence" value="ECO:0007669"/>
    <property type="project" value="UniProtKB-KW"/>
</dbReference>
<reference evidence="11 12" key="2">
    <citation type="submission" date="2018-12" db="EMBL/GenBank/DDBJ databases">
        <title>The genome sequences of strain 502.</title>
        <authorList>
            <person name="Gao J."/>
            <person name="Sun J."/>
        </authorList>
    </citation>
    <scope>NUCLEOTIDE SEQUENCE [LARGE SCALE GENOMIC DNA]</scope>
    <source>
        <strain evidence="11 12">502</strain>
    </source>
</reference>
<dbReference type="Gene3D" id="1.10.10.1100">
    <property type="entry name" value="BFD-like [2Fe-2S]-binding domain"/>
    <property type="match status" value="1"/>
</dbReference>
<feature type="domain" description="BFD-like [2Fe-2S]-binding" evidence="9">
    <location>
        <begin position="2"/>
        <end position="49"/>
    </location>
</feature>
<dbReference type="InterPro" id="IPR007419">
    <property type="entry name" value="BFD-like_2Fe2S-bd_dom"/>
</dbReference>
<dbReference type="Proteomes" id="UP000271590">
    <property type="component" value="Unassembled WGS sequence"/>
</dbReference>
<gene>
    <name evidence="10" type="ORF">EH244_15650</name>
    <name evidence="11" type="ORF">EJO66_08820</name>
</gene>
<evidence type="ECO:0000313" key="13">
    <source>
        <dbReference type="Proteomes" id="UP000271590"/>
    </source>
</evidence>
<protein>
    <recommendedName>
        <fullName evidence="7">Bacterioferritin-associated ferredoxin</fullName>
    </recommendedName>
</protein>
<evidence type="ECO:0000256" key="3">
    <source>
        <dbReference type="ARBA" id="ARBA00022723"/>
    </source>
</evidence>
<evidence type="ECO:0000256" key="1">
    <source>
        <dbReference type="ARBA" id="ARBA00022448"/>
    </source>
</evidence>
<dbReference type="RefSeq" id="WP_018903007.1">
    <property type="nucleotide sequence ID" value="NZ_CBFHCE010000013.1"/>
</dbReference>
<evidence type="ECO:0000256" key="7">
    <source>
        <dbReference type="ARBA" id="ARBA00039386"/>
    </source>
</evidence>
<dbReference type="Proteomes" id="UP000271137">
    <property type="component" value="Unassembled WGS sequence"/>
</dbReference>
<comment type="caution">
    <text evidence="10">The sequence shown here is derived from an EMBL/GenBank/DDBJ whole genome shotgun (WGS) entry which is preliminary data.</text>
</comment>
<keyword evidence="12" id="KW-1185">Reference proteome</keyword>
<evidence type="ECO:0000313" key="10">
    <source>
        <dbReference type="EMBL" id="RRH87491.1"/>
    </source>
</evidence>
<dbReference type="InterPro" id="IPR041854">
    <property type="entry name" value="BFD-like_2Fe2S-bd_dom_sf"/>
</dbReference>
<keyword evidence="2" id="KW-0001">2Fe-2S</keyword>
<evidence type="ECO:0000259" key="9">
    <source>
        <dbReference type="Pfam" id="PF04324"/>
    </source>
</evidence>
<reference evidence="10 13" key="1">
    <citation type="submission" date="2018-11" db="EMBL/GenBank/DDBJ databases">
        <title>The genome of Variovorax sp T529.</title>
        <authorList>
            <person name="Gao J."/>
        </authorList>
    </citation>
    <scope>NUCLEOTIDE SEQUENCE [LARGE SCALE GENOMIC DNA]</scope>
    <source>
        <strain evidence="10 13">T529</strain>
    </source>
</reference>
<evidence type="ECO:0000256" key="4">
    <source>
        <dbReference type="ARBA" id="ARBA00022982"/>
    </source>
</evidence>
<dbReference type="Pfam" id="PF04324">
    <property type="entry name" value="Fer2_BFD"/>
    <property type="match status" value="1"/>
</dbReference>
<dbReference type="GO" id="GO:0046872">
    <property type="term" value="F:metal ion binding"/>
    <property type="evidence" value="ECO:0007669"/>
    <property type="project" value="UniProtKB-KW"/>
</dbReference>
<evidence type="ECO:0000256" key="8">
    <source>
        <dbReference type="ARBA" id="ARBA00046332"/>
    </source>
</evidence>
<dbReference type="EMBL" id="RQXU01000008">
    <property type="protein sequence ID" value="RRH87491.1"/>
    <property type="molecule type" value="Genomic_DNA"/>
</dbReference>
<dbReference type="PANTHER" id="PTHR37424">
    <property type="entry name" value="BACTERIOFERRITIN-ASSOCIATED FERREDOXIN"/>
    <property type="match status" value="1"/>
</dbReference>
<dbReference type="EMBL" id="RXFQ01000004">
    <property type="protein sequence ID" value="RSZ40226.1"/>
    <property type="molecule type" value="Genomic_DNA"/>
</dbReference>
<keyword evidence="5" id="KW-0408">Iron</keyword>